<dbReference type="InterPro" id="IPR006260">
    <property type="entry name" value="TonB/TolA_C"/>
</dbReference>
<feature type="chain" id="PRO_5039246682" evidence="7">
    <location>
        <begin position="28"/>
        <end position="225"/>
    </location>
</feature>
<keyword evidence="4" id="KW-1133">Transmembrane helix</keyword>
<reference evidence="9 10" key="1">
    <citation type="submission" date="2018-05" db="EMBL/GenBank/DDBJ databases">
        <title>Kurthia sibirica genome sequence.</title>
        <authorList>
            <person name="Maclea K.S."/>
            <person name="Goen A.E."/>
        </authorList>
    </citation>
    <scope>NUCLEOTIDE SEQUENCE [LARGE SCALE GENOMIC DNA]</scope>
    <source>
        <strain evidence="9 10">ATCC 49154</strain>
    </source>
</reference>
<comment type="subcellular location">
    <subcellularLocation>
        <location evidence="1">Membrane</location>
        <topology evidence="1">Single-pass membrane protein</topology>
    </subcellularLocation>
</comment>
<evidence type="ECO:0000313" key="10">
    <source>
        <dbReference type="Proteomes" id="UP000245938"/>
    </source>
</evidence>
<evidence type="ECO:0000256" key="5">
    <source>
        <dbReference type="ARBA" id="ARBA00023136"/>
    </source>
</evidence>
<dbReference type="AlphaFoldDB" id="A0A2U3ADB3"/>
<keyword evidence="6" id="KW-0998">Cell outer membrane</keyword>
<dbReference type="InterPro" id="IPR011662">
    <property type="entry name" value="Secretin/TonB_short_N"/>
</dbReference>
<keyword evidence="7" id="KW-0732">Signal</keyword>
<proteinExistence type="predicted"/>
<comment type="caution">
    <text evidence="9">The sequence shown here is derived from an EMBL/GenBank/DDBJ whole genome shotgun (WGS) entry which is preliminary data.</text>
</comment>
<keyword evidence="10" id="KW-1185">Reference proteome</keyword>
<dbReference type="SMART" id="SM00965">
    <property type="entry name" value="STN"/>
    <property type="match status" value="1"/>
</dbReference>
<evidence type="ECO:0000256" key="6">
    <source>
        <dbReference type="ARBA" id="ARBA00023237"/>
    </source>
</evidence>
<keyword evidence="5" id="KW-0472">Membrane</keyword>
<evidence type="ECO:0000256" key="1">
    <source>
        <dbReference type="ARBA" id="ARBA00004167"/>
    </source>
</evidence>
<dbReference type="Proteomes" id="UP000245938">
    <property type="component" value="Unassembled WGS sequence"/>
</dbReference>
<dbReference type="Gene3D" id="3.30.1150.10">
    <property type="match status" value="1"/>
</dbReference>
<keyword evidence="2" id="KW-0813">Transport</keyword>
<evidence type="ECO:0000256" key="3">
    <source>
        <dbReference type="ARBA" id="ARBA00022692"/>
    </source>
</evidence>
<dbReference type="SUPFAM" id="SSF74653">
    <property type="entry name" value="TolA/TonB C-terminal domain"/>
    <property type="match status" value="1"/>
</dbReference>
<evidence type="ECO:0000259" key="8">
    <source>
        <dbReference type="SMART" id="SM00965"/>
    </source>
</evidence>
<evidence type="ECO:0000256" key="4">
    <source>
        <dbReference type="ARBA" id="ARBA00022989"/>
    </source>
</evidence>
<accession>A0A2U3ADB3</accession>
<evidence type="ECO:0000313" key="9">
    <source>
        <dbReference type="EMBL" id="PWI22546.1"/>
    </source>
</evidence>
<name>A0A2U3ADB3_9BACL</name>
<feature type="signal peptide" evidence="7">
    <location>
        <begin position="1"/>
        <end position="27"/>
    </location>
</feature>
<sequence length="225" mass="23311">MTPDAPAQARSARLCRALMFGACLALAAPEASAEGKQIDFDIAAQPLAAALEQYGDVAGRSVLYNSNLTAGRHSSAVRGPMTAGIALARLLAGTGLSARVLGETSFILYPTPAMAQAALPAPVNHYYSRLQTSLRAALCAEADARPGGYRIALQFWIDPAGKVERFERLGSAGSASLDAGIDHALRRMQVDMAPPAGLAQPVTLVVVPQGSGITMGCDGSPARHD</sequence>
<dbReference type="GO" id="GO:0019867">
    <property type="term" value="C:outer membrane"/>
    <property type="evidence" value="ECO:0007669"/>
    <property type="project" value="InterPro"/>
</dbReference>
<dbReference type="EMBL" id="QFVR01000062">
    <property type="protein sequence ID" value="PWI22546.1"/>
    <property type="molecule type" value="Genomic_DNA"/>
</dbReference>
<keyword evidence="3" id="KW-0812">Transmembrane</keyword>
<dbReference type="NCBIfam" id="TIGR01352">
    <property type="entry name" value="tonB_Cterm"/>
    <property type="match status" value="1"/>
</dbReference>
<dbReference type="Gene3D" id="3.55.50.30">
    <property type="match status" value="1"/>
</dbReference>
<feature type="domain" description="Secretin/TonB short N-terminal" evidence="8">
    <location>
        <begin position="60"/>
        <end position="111"/>
    </location>
</feature>
<dbReference type="OrthoDB" id="8207507at2"/>
<dbReference type="Pfam" id="PF07660">
    <property type="entry name" value="STN"/>
    <property type="match status" value="1"/>
</dbReference>
<gene>
    <name evidence="9" type="ORF">DEX24_16850</name>
</gene>
<protein>
    <submittedName>
        <fullName evidence="9">TonB family protein</fullName>
    </submittedName>
</protein>
<evidence type="ECO:0000256" key="2">
    <source>
        <dbReference type="ARBA" id="ARBA00022448"/>
    </source>
</evidence>
<evidence type="ECO:0000256" key="7">
    <source>
        <dbReference type="SAM" id="SignalP"/>
    </source>
</evidence>
<organism evidence="9 10">
    <name type="scientific">Kurthia sibirica</name>
    <dbReference type="NCBI Taxonomy" id="202750"/>
    <lineage>
        <taxon>Bacteria</taxon>
        <taxon>Bacillati</taxon>
        <taxon>Bacillota</taxon>
        <taxon>Bacilli</taxon>
        <taxon>Bacillales</taxon>
        <taxon>Caryophanaceae</taxon>
        <taxon>Kurthia</taxon>
    </lineage>
</organism>